<dbReference type="InterPro" id="IPR011989">
    <property type="entry name" value="ARM-like"/>
</dbReference>
<dbReference type="SUPFAM" id="SSF48371">
    <property type="entry name" value="ARM repeat"/>
    <property type="match status" value="1"/>
</dbReference>
<proteinExistence type="inferred from homology"/>
<keyword evidence="3" id="KW-0158">Chromosome</keyword>
<evidence type="ECO:0000313" key="10">
    <source>
        <dbReference type="EMBL" id="VEU21629.1"/>
    </source>
</evidence>
<dbReference type="AlphaFoldDB" id="A0A448YL13"/>
<dbReference type="Gene3D" id="1.25.10.10">
    <property type="entry name" value="Leucine-rich Repeat Variant"/>
    <property type="match status" value="1"/>
</dbReference>
<dbReference type="GO" id="GO:0051301">
    <property type="term" value="P:cell division"/>
    <property type="evidence" value="ECO:0007669"/>
    <property type="project" value="UniProtKB-KW"/>
</dbReference>
<dbReference type="PANTHER" id="PTHR14418:SF5">
    <property type="entry name" value="CONDENSIN COMPLEX SUBUNIT 3"/>
    <property type="match status" value="1"/>
</dbReference>
<protein>
    <submittedName>
        <fullName evidence="10">DEKNAAC102466</fullName>
    </submittedName>
</protein>
<gene>
    <name evidence="10" type="ORF">BRENAR_LOCUS2362</name>
</gene>
<keyword evidence="5" id="KW-0498">Mitosis</keyword>
<feature type="compositionally biased region" description="Acidic residues" evidence="8">
    <location>
        <begin position="951"/>
        <end position="964"/>
    </location>
</feature>
<dbReference type="OrthoDB" id="27187at2759"/>
<keyword evidence="4" id="KW-0132">Cell division</keyword>
<dbReference type="PANTHER" id="PTHR14418">
    <property type="entry name" value="CONDENSIN COMPLEX SUBUNIT 3-RELATED"/>
    <property type="match status" value="1"/>
</dbReference>
<feature type="compositionally biased region" description="Basic residues" evidence="8">
    <location>
        <begin position="1139"/>
        <end position="1149"/>
    </location>
</feature>
<feature type="compositionally biased region" description="Basic and acidic residues" evidence="8">
    <location>
        <begin position="965"/>
        <end position="974"/>
    </location>
</feature>
<dbReference type="EMBL" id="CAACVR010000012">
    <property type="protein sequence ID" value="VEU21629.1"/>
    <property type="molecule type" value="Genomic_DNA"/>
</dbReference>
<keyword evidence="7" id="KW-0131">Cell cycle</keyword>
<feature type="compositionally biased region" description="Basic and acidic residues" evidence="8">
    <location>
        <begin position="1048"/>
        <end position="1065"/>
    </location>
</feature>
<evidence type="ECO:0000256" key="2">
    <source>
        <dbReference type="ARBA" id="ARBA00006533"/>
    </source>
</evidence>
<dbReference type="InterPro" id="IPR027165">
    <property type="entry name" value="CND3"/>
</dbReference>
<dbReference type="GO" id="GO:0007076">
    <property type="term" value="P:mitotic chromosome condensation"/>
    <property type="evidence" value="ECO:0007669"/>
    <property type="project" value="InterPro"/>
</dbReference>
<evidence type="ECO:0000256" key="7">
    <source>
        <dbReference type="ARBA" id="ARBA00023306"/>
    </source>
</evidence>
<comment type="subcellular location">
    <subcellularLocation>
        <location evidence="1">Chromosome</location>
    </subcellularLocation>
</comment>
<keyword evidence="6" id="KW-0226">DNA condensation</keyword>
<evidence type="ECO:0000259" key="9">
    <source>
        <dbReference type="Pfam" id="PF12719"/>
    </source>
</evidence>
<dbReference type="Pfam" id="PF12719">
    <property type="entry name" value="Cnd3"/>
    <property type="match status" value="1"/>
</dbReference>
<sequence length="1172" mass="134110">MPRVTDKPKSQGRRYLKSLNELQEKEDIEKAIRRAFQEAQRTVSIHKTQVAILKTIYQRCEILELSDQFSKLFCKLVNKVLPVKKGEPAADRIIKFVSSFVTSINPSIKRDGTVEDSVDVDEDEDAVFSDFIESLTTHLMKGLDASNKNVRYRVCHLLSHLMHNMSAIDKDLYDRLSQELLNRIYDKEPSVRIKAITTLASFQEPDGTDAISDAAKKIRIIMQNDSNPEVRRACLKQIEKNEYTHSYIFERARDINSVNRRLIYSYVLPRFKDFRIISADDRNRLLASGLRDRDETVRKAAVKWLTDTWLPTLDNDLLEFVERLKVTDNDLAEAALRALLDHKNEMTRKLEFNEEVVKNLTSEYALLFRVFFQYCNDNKLDELLDKNFPAAAEFADTLKMYFDLRRANSLKIEEHKEELQGSEATAEDLGILDPEEYDYIILQLLIIASEFDYHDEFGRSKMLNVLRSILSDEGLNEKIINVLIQCIRKLSINERDFSQIIVEIINDVRDSVSEKMAADLPAVDETIDDAGSDDDDDDDEFVDAATSMSRASVRSANKSRQLELEKETRQVAALPPDVLVECLTITKRMLELIKEPLKDNLYLESILHNLIRPSLQRTEVQIRILALTCMGLCCILDKDLAIRNMFLCGVFITKSDDAQLIIAGLKVIADLLAVHGVSILGVDVEGSIDAMAVAKLFYRTLRDSSRKEVQAVSGEALYKLFLSGIINDDELFETTLLAYFNPSINDNEALKQCLSFCIPVYAFSLVSHQEQISRVVADTLGRLFDNWGEMEEEAGEQKMITQQGVIQQLLYWTDPYRIVNREPEDAESSPIQIDVAIQLLQVLTKYDFSAESKPFVKAILTMLPKLTFTEHSGLERLIELKEALESDELLQGNLDEVLLNAHFRNPYEKFKLYVEDCIKKARVIEGVAEIVTKNEEEEEAAREEETKEEVMEAAEEDVENEEEGEERKAKEEINVRSTEGEDSDNGVPLGQSSFIAEIDDSSSGDALLVKDEIIDEQDEVPKRARGKKRARNSVKTQKSKTSASIKRVKVEFEKEDKQKEESKEYYEEEEAEEAEEAEEIEEVEEAEEEEAEEREWEDEDEGEDEDEDLADLVPVEENENENDNEDETYVKREPVVPKRSGRSARKQKKAIGYSSDYEDDGESSIIILSDDD</sequence>
<dbReference type="InterPro" id="IPR025977">
    <property type="entry name" value="Cnd3_C"/>
</dbReference>
<dbReference type="InParanoid" id="A0A448YL13"/>
<dbReference type="GO" id="GO:0000793">
    <property type="term" value="C:condensed chromosome"/>
    <property type="evidence" value="ECO:0007669"/>
    <property type="project" value="TreeGrafter"/>
</dbReference>
<dbReference type="STRING" id="13370.A0A448YL13"/>
<keyword evidence="11" id="KW-1185">Reference proteome</keyword>
<accession>A0A448YL13</accession>
<dbReference type="GO" id="GO:0000796">
    <property type="term" value="C:condensin complex"/>
    <property type="evidence" value="ECO:0007669"/>
    <property type="project" value="InterPro"/>
</dbReference>
<dbReference type="Proteomes" id="UP000290900">
    <property type="component" value="Unassembled WGS sequence"/>
</dbReference>
<comment type="similarity">
    <text evidence="2">Belongs to the CND3 (condensin subunit 3) family.</text>
</comment>
<feature type="domain" description="Nuclear condensin complex subunit 3 C-terminal" evidence="9">
    <location>
        <begin position="582"/>
        <end position="867"/>
    </location>
</feature>
<feature type="compositionally biased region" description="Acidic residues" evidence="8">
    <location>
        <begin position="1066"/>
        <end position="1127"/>
    </location>
</feature>
<dbReference type="FunCoup" id="A0A448YL13">
    <property type="interactions" value="223"/>
</dbReference>
<feature type="compositionally biased region" description="Low complexity" evidence="8">
    <location>
        <begin position="1163"/>
        <end position="1172"/>
    </location>
</feature>
<dbReference type="InterPro" id="IPR016024">
    <property type="entry name" value="ARM-type_fold"/>
</dbReference>
<feature type="compositionally biased region" description="Polar residues" evidence="8">
    <location>
        <begin position="1033"/>
        <end position="1044"/>
    </location>
</feature>
<feature type="region of interest" description="Disordered" evidence="8">
    <location>
        <begin position="935"/>
        <end position="1172"/>
    </location>
</feature>
<evidence type="ECO:0000256" key="1">
    <source>
        <dbReference type="ARBA" id="ARBA00004286"/>
    </source>
</evidence>
<reference evidence="10 11" key="1">
    <citation type="submission" date="2018-12" db="EMBL/GenBank/DDBJ databases">
        <authorList>
            <person name="Tiukova I."/>
            <person name="Dainat J."/>
        </authorList>
    </citation>
    <scope>NUCLEOTIDE SEQUENCE [LARGE SCALE GENOMIC DNA]</scope>
</reference>
<evidence type="ECO:0000256" key="3">
    <source>
        <dbReference type="ARBA" id="ARBA00022454"/>
    </source>
</evidence>
<organism evidence="10 11">
    <name type="scientific">Brettanomyces naardenensis</name>
    <name type="common">Yeast</name>
    <dbReference type="NCBI Taxonomy" id="13370"/>
    <lineage>
        <taxon>Eukaryota</taxon>
        <taxon>Fungi</taxon>
        <taxon>Dikarya</taxon>
        <taxon>Ascomycota</taxon>
        <taxon>Saccharomycotina</taxon>
        <taxon>Pichiomycetes</taxon>
        <taxon>Pichiales</taxon>
        <taxon>Pichiaceae</taxon>
        <taxon>Brettanomyces</taxon>
    </lineage>
</organism>
<evidence type="ECO:0000256" key="5">
    <source>
        <dbReference type="ARBA" id="ARBA00022776"/>
    </source>
</evidence>
<evidence type="ECO:0000256" key="4">
    <source>
        <dbReference type="ARBA" id="ARBA00022618"/>
    </source>
</evidence>
<name>A0A448YL13_BRENA</name>
<evidence type="ECO:0000256" key="6">
    <source>
        <dbReference type="ARBA" id="ARBA00023067"/>
    </source>
</evidence>
<feature type="compositionally biased region" description="Basic residues" evidence="8">
    <location>
        <begin position="1023"/>
        <end position="1032"/>
    </location>
</feature>
<evidence type="ECO:0000313" key="11">
    <source>
        <dbReference type="Proteomes" id="UP000290900"/>
    </source>
</evidence>
<evidence type="ECO:0000256" key="8">
    <source>
        <dbReference type="SAM" id="MobiDB-lite"/>
    </source>
</evidence>